<keyword evidence="3" id="KW-1185">Reference proteome</keyword>
<sequence length="137" mass="15053">MSHLRKRILLSRLFQSLGLSWFLGGNRIATETHVETGLSQEQGTEGGRIIQNRAELGAHLGTHMLPGWLRPNKGISHILQSFAQLPKGLRPRRSVSTAYGIFLGLKDLSVAAPQPPKGTDCLAKALTRHSEEEAPNR</sequence>
<feature type="signal peptide" evidence="1">
    <location>
        <begin position="1"/>
        <end position="18"/>
    </location>
</feature>
<dbReference type="AlphaFoldDB" id="A0A219AQI1"/>
<gene>
    <name evidence="2" type="ORF">VFPPC_18303</name>
</gene>
<accession>A0A219AQI1</accession>
<keyword evidence="1" id="KW-0732">Signal</keyword>
<dbReference type="Proteomes" id="UP000078397">
    <property type="component" value="Unassembled WGS sequence"/>
</dbReference>
<evidence type="ECO:0000313" key="3">
    <source>
        <dbReference type="Proteomes" id="UP000078397"/>
    </source>
</evidence>
<reference evidence="2 3" key="1">
    <citation type="journal article" date="2016" name="PLoS Pathog.">
        <title>Biosynthesis of antibiotic leucinostatins in bio-control fungus Purpureocillium lilacinum and their inhibition on phytophthora revealed by genome mining.</title>
        <authorList>
            <person name="Wang G."/>
            <person name="Liu Z."/>
            <person name="Lin R."/>
            <person name="Li E."/>
            <person name="Mao Z."/>
            <person name="Ling J."/>
            <person name="Yang Y."/>
            <person name="Yin W.B."/>
            <person name="Xie B."/>
        </authorList>
    </citation>
    <scope>NUCLEOTIDE SEQUENCE [LARGE SCALE GENOMIC DNA]</scope>
    <source>
        <strain evidence="2">170</strain>
    </source>
</reference>
<evidence type="ECO:0000313" key="2">
    <source>
        <dbReference type="EMBL" id="OWT42564.1"/>
    </source>
</evidence>
<evidence type="ECO:0000256" key="1">
    <source>
        <dbReference type="SAM" id="SignalP"/>
    </source>
</evidence>
<dbReference type="RefSeq" id="XP_022285066.1">
    <property type="nucleotide sequence ID" value="XM_022429938.1"/>
</dbReference>
<dbReference type="GeneID" id="33937124"/>
<proteinExistence type="predicted"/>
<protein>
    <submittedName>
        <fullName evidence="2">Uncharacterized protein</fullName>
    </submittedName>
</protein>
<dbReference type="KEGG" id="pchm:VFPPC_18303"/>
<organism evidence="2 3">
    <name type="scientific">Pochonia chlamydosporia 170</name>
    <dbReference type="NCBI Taxonomy" id="1380566"/>
    <lineage>
        <taxon>Eukaryota</taxon>
        <taxon>Fungi</taxon>
        <taxon>Dikarya</taxon>
        <taxon>Ascomycota</taxon>
        <taxon>Pezizomycotina</taxon>
        <taxon>Sordariomycetes</taxon>
        <taxon>Hypocreomycetidae</taxon>
        <taxon>Hypocreales</taxon>
        <taxon>Clavicipitaceae</taxon>
        <taxon>Pochonia</taxon>
    </lineage>
</organism>
<name>A0A219AQI1_METCM</name>
<feature type="chain" id="PRO_5012217076" evidence="1">
    <location>
        <begin position="19"/>
        <end position="137"/>
    </location>
</feature>
<dbReference type="EMBL" id="LSBJ02000012">
    <property type="protein sequence ID" value="OWT42564.1"/>
    <property type="molecule type" value="Genomic_DNA"/>
</dbReference>
<comment type="caution">
    <text evidence="2">The sequence shown here is derived from an EMBL/GenBank/DDBJ whole genome shotgun (WGS) entry which is preliminary data.</text>
</comment>